<keyword evidence="1" id="KW-1133">Transmembrane helix</keyword>
<accession>D0KWM6</accession>
<evidence type="ECO:0000313" key="3">
    <source>
        <dbReference type="EMBL" id="ACX95023.1"/>
    </source>
</evidence>
<feature type="transmembrane region" description="Helical" evidence="1">
    <location>
        <begin position="151"/>
        <end position="171"/>
    </location>
</feature>
<gene>
    <name evidence="3" type="ordered locus">Hneap_0159</name>
</gene>
<dbReference type="PROSITE" id="PS50006">
    <property type="entry name" value="FHA_DOMAIN"/>
    <property type="match status" value="1"/>
</dbReference>
<dbReference type="CDD" id="cd00060">
    <property type="entry name" value="FHA"/>
    <property type="match status" value="1"/>
</dbReference>
<organism evidence="3 4">
    <name type="scientific">Halothiobacillus neapolitanus (strain ATCC 23641 / DSM 15147 / CIP 104769 / NCIMB 8539 / c2)</name>
    <name type="common">Thiobacillus neapolitanus</name>
    <dbReference type="NCBI Taxonomy" id="555778"/>
    <lineage>
        <taxon>Bacteria</taxon>
        <taxon>Pseudomonadati</taxon>
        <taxon>Pseudomonadota</taxon>
        <taxon>Gammaproteobacteria</taxon>
        <taxon>Chromatiales</taxon>
        <taxon>Halothiobacillaceae</taxon>
        <taxon>Halothiobacillus</taxon>
    </lineage>
</organism>
<keyword evidence="1" id="KW-0472">Membrane</keyword>
<dbReference type="eggNOG" id="COG1716">
    <property type="taxonomic scope" value="Bacteria"/>
</dbReference>
<dbReference type="Pfam" id="PF00498">
    <property type="entry name" value="FHA"/>
    <property type="match status" value="1"/>
</dbReference>
<dbReference type="AlphaFoldDB" id="D0KWM6"/>
<dbReference type="InterPro" id="IPR008984">
    <property type="entry name" value="SMAD_FHA_dom_sf"/>
</dbReference>
<reference evidence="3 4" key="1">
    <citation type="submission" date="2009-10" db="EMBL/GenBank/DDBJ databases">
        <title>Complete sequence of Halothiobacillus neapolitanus c2.</title>
        <authorList>
            <consortium name="US DOE Joint Genome Institute"/>
            <person name="Lucas S."/>
            <person name="Copeland A."/>
            <person name="Lapidus A."/>
            <person name="Glavina del Rio T."/>
            <person name="Tice H."/>
            <person name="Bruce D."/>
            <person name="Goodwin L."/>
            <person name="Pitluck S."/>
            <person name="Davenport K."/>
            <person name="Brettin T."/>
            <person name="Detter J.C."/>
            <person name="Han C."/>
            <person name="Tapia R."/>
            <person name="Larimer F."/>
            <person name="Land M."/>
            <person name="Hauser L."/>
            <person name="Kyrpides N."/>
            <person name="Mikhailova N."/>
            <person name="Kerfeld C."/>
            <person name="Cannon G."/>
            <person name="Heinhort S."/>
        </authorList>
    </citation>
    <scope>NUCLEOTIDE SEQUENCE [LARGE SCALE GENOMIC DNA]</scope>
    <source>
        <strain evidence="4">ATCC 23641 / c2</strain>
    </source>
</reference>
<evidence type="ECO:0000256" key="1">
    <source>
        <dbReference type="SAM" id="Phobius"/>
    </source>
</evidence>
<dbReference type="SMART" id="SM00240">
    <property type="entry name" value="FHA"/>
    <property type="match status" value="1"/>
</dbReference>
<dbReference type="RefSeq" id="WP_012823059.1">
    <property type="nucleotide sequence ID" value="NC_013422.1"/>
</dbReference>
<dbReference type="HOGENOM" id="CLU_127035_0_0_6"/>
<sequence>MENVQYQTKPQYAGTQGTLLVAKNDDRIHSLDETEQPAHINLDQPALIGLTPPFINQRFTLRQGKTTIGRRADNNIVLADGSVSSLHAWIIEDNGQYRVMNILSTNGSFVNDARITEAPLQDGDRIRFGGVELQLHTGLANKKTASSGKNILLAFAAIGIVALVALGWVFMR</sequence>
<protein>
    <submittedName>
        <fullName evidence="3">FHA domain containing protein</fullName>
    </submittedName>
</protein>
<evidence type="ECO:0000259" key="2">
    <source>
        <dbReference type="PROSITE" id="PS50006"/>
    </source>
</evidence>
<name>D0KWM6_HALNC</name>
<dbReference type="InterPro" id="IPR000253">
    <property type="entry name" value="FHA_dom"/>
</dbReference>
<dbReference type="InterPro" id="IPR050923">
    <property type="entry name" value="Cell_Proc_Reg/RNA_Proc"/>
</dbReference>
<feature type="domain" description="FHA" evidence="2">
    <location>
        <begin position="66"/>
        <end position="115"/>
    </location>
</feature>
<dbReference type="PANTHER" id="PTHR23308">
    <property type="entry name" value="NUCLEAR INHIBITOR OF PROTEIN PHOSPHATASE-1"/>
    <property type="match status" value="1"/>
</dbReference>
<proteinExistence type="predicted"/>
<dbReference type="EMBL" id="CP001801">
    <property type="protein sequence ID" value="ACX95023.1"/>
    <property type="molecule type" value="Genomic_DNA"/>
</dbReference>
<dbReference type="Gene3D" id="2.60.200.20">
    <property type="match status" value="1"/>
</dbReference>
<dbReference type="OrthoDB" id="151099at2"/>
<keyword evidence="4" id="KW-1185">Reference proteome</keyword>
<dbReference type="STRING" id="555778.Hneap_0159"/>
<evidence type="ECO:0000313" key="4">
    <source>
        <dbReference type="Proteomes" id="UP000009102"/>
    </source>
</evidence>
<dbReference type="SUPFAM" id="SSF49879">
    <property type="entry name" value="SMAD/FHA domain"/>
    <property type="match status" value="1"/>
</dbReference>
<keyword evidence="1" id="KW-0812">Transmembrane</keyword>
<dbReference type="KEGG" id="hna:Hneap_0159"/>
<dbReference type="Proteomes" id="UP000009102">
    <property type="component" value="Chromosome"/>
</dbReference>